<organism evidence="3">
    <name type="scientific">uncultured Caudovirales phage</name>
    <dbReference type="NCBI Taxonomy" id="2100421"/>
    <lineage>
        <taxon>Viruses</taxon>
        <taxon>Duplodnaviria</taxon>
        <taxon>Heunggongvirae</taxon>
        <taxon>Uroviricota</taxon>
        <taxon>Caudoviricetes</taxon>
        <taxon>Peduoviridae</taxon>
        <taxon>Maltschvirus</taxon>
        <taxon>Maltschvirus maltsch</taxon>
    </lineage>
</organism>
<keyword evidence="3" id="KW-0067">ATP-binding</keyword>
<dbReference type="Gene3D" id="3.40.50.300">
    <property type="entry name" value="P-loop containing nucleotide triphosphate hydrolases"/>
    <property type="match status" value="1"/>
</dbReference>
<dbReference type="InterPro" id="IPR027417">
    <property type="entry name" value="P-loop_NTPase"/>
</dbReference>
<protein>
    <submittedName>
        <fullName evidence="3">DnaB Replicative DNA helicase</fullName>
    </submittedName>
</protein>
<evidence type="ECO:0000259" key="1">
    <source>
        <dbReference type="PROSITE" id="PS51199"/>
    </source>
</evidence>
<gene>
    <name evidence="2" type="ORF">UFOVP1119_125</name>
    <name evidence="3" type="ORF">UFOVP1238_99</name>
</gene>
<evidence type="ECO:0000313" key="3">
    <source>
        <dbReference type="EMBL" id="CAB4193563.1"/>
    </source>
</evidence>
<dbReference type="GO" id="GO:0005524">
    <property type="term" value="F:ATP binding"/>
    <property type="evidence" value="ECO:0007669"/>
    <property type="project" value="InterPro"/>
</dbReference>
<keyword evidence="3" id="KW-0378">Hydrolase</keyword>
<dbReference type="GO" id="GO:0006260">
    <property type="term" value="P:DNA replication"/>
    <property type="evidence" value="ECO:0007669"/>
    <property type="project" value="InterPro"/>
</dbReference>
<dbReference type="InterPro" id="IPR007694">
    <property type="entry name" value="DNA_helicase_DnaB-like_C"/>
</dbReference>
<reference evidence="3" key="1">
    <citation type="submission" date="2020-05" db="EMBL/GenBank/DDBJ databases">
        <authorList>
            <person name="Chiriac C."/>
            <person name="Salcher M."/>
            <person name="Ghai R."/>
            <person name="Kavagutti S V."/>
        </authorList>
    </citation>
    <scope>NUCLEOTIDE SEQUENCE</scope>
</reference>
<dbReference type="PANTHER" id="PTHR30153">
    <property type="entry name" value="REPLICATIVE DNA HELICASE DNAB"/>
    <property type="match status" value="1"/>
</dbReference>
<dbReference type="EMBL" id="LR797198">
    <property type="protein sequence ID" value="CAB4193563.1"/>
    <property type="molecule type" value="Genomic_DNA"/>
</dbReference>
<name>A0A6J5R981_9CAUD</name>
<dbReference type="EMBL" id="LR797076">
    <property type="protein sequence ID" value="CAB4185798.1"/>
    <property type="molecule type" value="Genomic_DNA"/>
</dbReference>
<sequence>MNTESAVITAVCNNKDIATVLADNIDEVFVSHRDVWEGLKSYYLKFKGVPDVSVLQERFKDFEPVSVKGETAYYLEQLKNEYLAGRIRNLLLSSGASLKTNASARVVADMQKELSTLTKLTSNVRDVDLTDFKLAAKHFEAVKNRSDAMGGSPGIMTGFKAIDYAYPTGMAPGHLIVMIGWPGRGKTWMSSYLACKAWEQGFKPMIISLEMTPENMRDRIYTMLGSGLFKASDFSRGQVDISAFDDWGAKKFADKNQFILVSNEGTGQVTPNTVQAKIDQHKPDLVILDYHQLFNDSSGAKSEVERNRNISRDFKLLAVRNNIPIIDITAATMDDVSDQDSPPMLSQVAWSKAIEYDADMAMAIHRTPDTNIIEVVSRKNRHGTEFGFFLDWDLNRGIIKEVYEQPMT</sequence>
<dbReference type="Pfam" id="PF03796">
    <property type="entry name" value="DnaB_C"/>
    <property type="match status" value="1"/>
</dbReference>
<keyword evidence="3" id="KW-0547">Nucleotide-binding</keyword>
<keyword evidence="3" id="KW-0347">Helicase</keyword>
<evidence type="ECO:0000313" key="2">
    <source>
        <dbReference type="EMBL" id="CAB4185798.1"/>
    </source>
</evidence>
<dbReference type="GO" id="GO:0003678">
    <property type="term" value="F:DNA helicase activity"/>
    <property type="evidence" value="ECO:0007669"/>
    <property type="project" value="InterPro"/>
</dbReference>
<dbReference type="PROSITE" id="PS51199">
    <property type="entry name" value="SF4_HELICASE"/>
    <property type="match status" value="1"/>
</dbReference>
<proteinExistence type="predicted"/>
<feature type="domain" description="SF4 helicase" evidence="1">
    <location>
        <begin position="148"/>
        <end position="406"/>
    </location>
</feature>
<dbReference type="SUPFAM" id="SSF52540">
    <property type="entry name" value="P-loop containing nucleoside triphosphate hydrolases"/>
    <property type="match status" value="1"/>
</dbReference>
<accession>A0A6J5R981</accession>
<dbReference type="PANTHER" id="PTHR30153:SF2">
    <property type="entry name" value="REPLICATIVE DNA HELICASE"/>
    <property type="match status" value="1"/>
</dbReference>